<evidence type="ECO:0000256" key="3">
    <source>
        <dbReference type="ARBA" id="ARBA00022630"/>
    </source>
</evidence>
<dbReference type="eggNOG" id="COG0562">
    <property type="taxonomic scope" value="Bacteria"/>
</dbReference>
<dbReference type="eggNOG" id="COG0438">
    <property type="taxonomic scope" value="Bacteria"/>
</dbReference>
<accession>B4RE46</accession>
<organism evidence="8 9">
    <name type="scientific">Phenylobacterium zucineum (strain HLK1)</name>
    <dbReference type="NCBI Taxonomy" id="450851"/>
    <lineage>
        <taxon>Bacteria</taxon>
        <taxon>Pseudomonadati</taxon>
        <taxon>Pseudomonadota</taxon>
        <taxon>Alphaproteobacteria</taxon>
        <taxon>Caulobacterales</taxon>
        <taxon>Caulobacteraceae</taxon>
        <taxon>Phenylobacterium</taxon>
    </lineage>
</organism>
<dbReference type="Proteomes" id="UP000001868">
    <property type="component" value="Chromosome"/>
</dbReference>
<evidence type="ECO:0000256" key="5">
    <source>
        <dbReference type="ARBA" id="ARBA00023235"/>
    </source>
</evidence>
<evidence type="ECO:0000313" key="9">
    <source>
        <dbReference type="Proteomes" id="UP000001868"/>
    </source>
</evidence>
<dbReference type="NCBIfam" id="TIGR00031">
    <property type="entry name" value="UDP-GALP_mutase"/>
    <property type="match status" value="1"/>
</dbReference>
<dbReference type="Gene3D" id="3.40.50.2000">
    <property type="entry name" value="Glycogen Phosphorylase B"/>
    <property type="match status" value="1"/>
</dbReference>
<dbReference type="GO" id="GO:0005829">
    <property type="term" value="C:cytosol"/>
    <property type="evidence" value="ECO:0007669"/>
    <property type="project" value="TreeGrafter"/>
</dbReference>
<sequence length="803" mass="90830">MNTPWVPSAVGAEPCPPQAGSHSRGRETLICFSHLRWDFVFQRPQHLMTRFAQTRKVIFWEEPVWTPEGSPPRLDSKVCPESGVIVATPSLPEGLTAERRDELLKTLLDEVVASVPGDLLRWYYTPMMLPFSRHLEAACTVYDCMDELANFKFAPPELTSLERELMAAADVVFTGGYSLWEAKRDRHPNIHPFPSSVDRAHFARARVMREEAPDQAQLPWPRFGFYGVVDERMDLGLLAALADARPHWSIVIVGPVVKIDPDSLPRRPNLHYLGGKSYEELPTYLGGWNVALMPFAINESTRFISPTKTPEYLSGGRPVVSTPIVDVVRHYGDLEAVKVAASHDDFIAACDQALALSRLRGDWLKAVDVALSALSWDETFTRMNLEIGRVLAARELGRAELMAEAGVAAPAIRAASRTKPYDYLIVGAGFAGSVLAERLTSQLGKRVLLVDRRPHVGGNAYDEKDAGGVLMHKYGPHIFHTNSEEVFRYLSQFTKWRPYEHRVLACVKSGLHVPMPINRTTLNMLYGVNLSTDAEAEAFLASRAEPVEKIRSSEDVVVSQVGRELYETFFRGYTRKQWGMDPSELDKAVTARVPTRTNTDDRYFTDKFQSMPLDGYTRMFENMLDQKGLTIELGVEYEDVRDEADFDRLIFTGPVDEYFDHRFGKLPYRSLRFRHETLDQEWFQPVAVVNYPDEAVPYTRVSEYKHMTGQASRRTTVTYEYPSAEGDPYYPVPRPENQALYKKYEALALDTPEVLFVGRLATYRYYNMDQVTGQALATFRRIAEREGRAVIQAQTAAQAIAAN</sequence>
<reference evidence="8 9" key="1">
    <citation type="journal article" date="2008" name="BMC Genomics">
        <title>Complete genome of Phenylobacterium zucineum - a novel facultative intracellular bacterium isolated from human erythroleukemia cell line K562.</title>
        <authorList>
            <person name="Luo Y."/>
            <person name="Xu X."/>
            <person name="Ding Z."/>
            <person name="Liu Z."/>
            <person name="Zhang B."/>
            <person name="Yan Z."/>
            <person name="Sun J."/>
            <person name="Hu S."/>
            <person name="Hu X."/>
        </authorList>
    </citation>
    <scope>NUCLEOTIDE SEQUENCE [LARGE SCALE GENOMIC DNA]</scope>
    <source>
        <strain evidence="8 9">HLK1</strain>
    </source>
</reference>
<dbReference type="FunFam" id="3.40.50.720:FF:000397">
    <property type="entry name" value="UDP-galactopyranose mutase"/>
    <property type="match status" value="1"/>
</dbReference>
<dbReference type="PANTHER" id="PTHR21197">
    <property type="entry name" value="UDP-GALACTOPYRANOSE MUTASE"/>
    <property type="match status" value="1"/>
</dbReference>
<dbReference type="InterPro" id="IPR004379">
    <property type="entry name" value="UDP-GALP_mutase"/>
</dbReference>
<keyword evidence="3" id="KW-0285">Flavoprotein</keyword>
<protein>
    <submittedName>
        <fullName evidence="8">UDP-galactopyranose mutase</fullName>
    </submittedName>
</protein>
<dbReference type="STRING" id="450851.PHZ_c2068"/>
<dbReference type="GO" id="GO:0008767">
    <property type="term" value="F:UDP-galactopyranose mutase activity"/>
    <property type="evidence" value="ECO:0007669"/>
    <property type="project" value="InterPro"/>
</dbReference>
<keyword evidence="4" id="KW-0274">FAD</keyword>
<proteinExistence type="inferred from homology"/>
<evidence type="ECO:0000256" key="1">
    <source>
        <dbReference type="ARBA" id="ARBA00001974"/>
    </source>
</evidence>
<evidence type="ECO:0000313" key="8">
    <source>
        <dbReference type="EMBL" id="ACG78479.1"/>
    </source>
</evidence>
<comment type="similarity">
    <text evidence="2">Belongs to the UDP-galactopyranose/dTDP-fucopyranose mutase family.</text>
</comment>
<evidence type="ECO:0000256" key="2">
    <source>
        <dbReference type="ARBA" id="ARBA00009321"/>
    </source>
</evidence>
<dbReference type="AlphaFoldDB" id="B4RE46"/>
<gene>
    <name evidence="8" type="ordered locus">PHZ_c2068</name>
</gene>
<evidence type="ECO:0000259" key="7">
    <source>
        <dbReference type="Pfam" id="PF03275"/>
    </source>
</evidence>
<evidence type="ECO:0000256" key="6">
    <source>
        <dbReference type="SAM" id="MobiDB-lite"/>
    </source>
</evidence>
<dbReference type="Pfam" id="PF13450">
    <property type="entry name" value="NAD_binding_8"/>
    <property type="match status" value="1"/>
</dbReference>
<feature type="domain" description="UDP-galactopyranose mutase C-terminal" evidence="7">
    <location>
        <begin position="569"/>
        <end position="765"/>
    </location>
</feature>
<dbReference type="SUPFAM" id="SSF54373">
    <property type="entry name" value="FAD-linked reductases, C-terminal domain"/>
    <property type="match status" value="1"/>
</dbReference>
<comment type="cofactor">
    <cofactor evidence="1">
        <name>FAD</name>
        <dbReference type="ChEBI" id="CHEBI:57692"/>
    </cofactor>
</comment>
<evidence type="ECO:0000256" key="4">
    <source>
        <dbReference type="ARBA" id="ARBA00022827"/>
    </source>
</evidence>
<dbReference type="KEGG" id="pzu:PHZ_c2068"/>
<dbReference type="PANTHER" id="PTHR21197:SF0">
    <property type="entry name" value="UDP-GALACTOPYRANOSE MUTASE"/>
    <property type="match status" value="1"/>
</dbReference>
<dbReference type="SUPFAM" id="SSF51971">
    <property type="entry name" value="Nucleotide-binding domain"/>
    <property type="match status" value="1"/>
</dbReference>
<dbReference type="GO" id="GO:0050660">
    <property type="term" value="F:flavin adenine dinucleotide binding"/>
    <property type="evidence" value="ECO:0007669"/>
    <property type="project" value="TreeGrafter"/>
</dbReference>
<dbReference type="CAZy" id="GT4">
    <property type="family name" value="Glycosyltransferase Family 4"/>
</dbReference>
<dbReference type="Gene3D" id="3.40.50.720">
    <property type="entry name" value="NAD(P)-binding Rossmann-like Domain"/>
    <property type="match status" value="3"/>
</dbReference>
<dbReference type="InterPro" id="IPR015899">
    <property type="entry name" value="UDP-GalPyranose_mutase_C"/>
</dbReference>
<dbReference type="EMBL" id="CP000747">
    <property type="protein sequence ID" value="ACG78479.1"/>
    <property type="molecule type" value="Genomic_DNA"/>
</dbReference>
<dbReference type="HOGENOM" id="CLU_017775_1_1_5"/>
<keyword evidence="9" id="KW-1185">Reference proteome</keyword>
<dbReference type="SUPFAM" id="SSF53756">
    <property type="entry name" value="UDP-Glycosyltransferase/glycogen phosphorylase"/>
    <property type="match status" value="1"/>
</dbReference>
<name>B4RE46_PHEZH</name>
<dbReference type="Pfam" id="PF03275">
    <property type="entry name" value="GLF"/>
    <property type="match status" value="1"/>
</dbReference>
<feature type="region of interest" description="Disordered" evidence="6">
    <location>
        <begin position="1"/>
        <end position="22"/>
    </location>
</feature>
<keyword evidence="5" id="KW-0413">Isomerase</keyword>